<evidence type="ECO:0000256" key="3">
    <source>
        <dbReference type="ARBA" id="ARBA00022801"/>
    </source>
</evidence>
<dbReference type="InterPro" id="IPR038765">
    <property type="entry name" value="Papain-like_cys_pep_sf"/>
</dbReference>
<dbReference type="InterPro" id="IPR000169">
    <property type="entry name" value="Pept_cys_AS"/>
</dbReference>
<evidence type="ECO:0000256" key="1">
    <source>
        <dbReference type="ARBA" id="ARBA00007623"/>
    </source>
</evidence>
<keyword evidence="3" id="KW-0378">Hydrolase</keyword>
<protein>
    <recommendedName>
        <fullName evidence="7">Calpain catalytic domain-containing protein</fullName>
    </recommendedName>
</protein>
<dbReference type="PRINTS" id="PR00704">
    <property type="entry name" value="CALPAIN"/>
</dbReference>
<dbReference type="OMA" id="QGFQEDY"/>
<evidence type="ECO:0000259" key="7">
    <source>
        <dbReference type="PROSITE" id="PS50203"/>
    </source>
</evidence>
<name>A0A670IUF3_PODMU</name>
<dbReference type="GO" id="GO:0006508">
    <property type="term" value="P:proteolysis"/>
    <property type="evidence" value="ECO:0007669"/>
    <property type="project" value="UniProtKB-KW"/>
</dbReference>
<feature type="domain" description="Calpain catalytic" evidence="7">
    <location>
        <begin position="61"/>
        <end position="201"/>
    </location>
</feature>
<reference evidence="8 9" key="1">
    <citation type="journal article" date="2019" name="Proc. Natl. Acad. Sci. U.S.A.">
        <title>Regulatory changes in pterin and carotenoid genes underlie balanced color polymorphisms in the wall lizard.</title>
        <authorList>
            <person name="Andrade P."/>
            <person name="Pinho C."/>
            <person name="Perez I de Lanuza G."/>
            <person name="Afonso S."/>
            <person name="Brejcha J."/>
            <person name="Rubin C.J."/>
            <person name="Wallerman O."/>
            <person name="Pereira P."/>
            <person name="Sabatino S.J."/>
            <person name="Bellati A."/>
            <person name="Pellitteri-Rosa D."/>
            <person name="Bosakova Z."/>
            <person name="Bunikis I."/>
            <person name="Carretero M.A."/>
            <person name="Feiner N."/>
            <person name="Marsik P."/>
            <person name="Pauperio F."/>
            <person name="Salvi D."/>
            <person name="Soler L."/>
            <person name="While G.M."/>
            <person name="Uller T."/>
            <person name="Font E."/>
            <person name="Andersson L."/>
            <person name="Carneiro M."/>
        </authorList>
    </citation>
    <scope>NUCLEOTIDE SEQUENCE</scope>
</reference>
<reference evidence="8" key="2">
    <citation type="submission" date="2025-08" db="UniProtKB">
        <authorList>
            <consortium name="Ensembl"/>
        </authorList>
    </citation>
    <scope>IDENTIFICATION</scope>
</reference>
<dbReference type="GO" id="GO:0004198">
    <property type="term" value="F:calcium-dependent cysteine-type endopeptidase activity"/>
    <property type="evidence" value="ECO:0007669"/>
    <property type="project" value="InterPro"/>
</dbReference>
<dbReference type="Ensembl" id="ENSPMRT00000015828.1">
    <property type="protein sequence ID" value="ENSPMRP00000014817.1"/>
    <property type="gene ID" value="ENSPMRG00000009885.1"/>
</dbReference>
<dbReference type="PANTHER" id="PTHR10183:SF280">
    <property type="entry name" value="CALPAIN-12"/>
    <property type="match status" value="1"/>
</dbReference>
<dbReference type="PROSITE" id="PS50203">
    <property type="entry name" value="CALPAIN_CAT"/>
    <property type="match status" value="1"/>
</dbReference>
<dbReference type="Proteomes" id="UP000472272">
    <property type="component" value="Chromosome 8"/>
</dbReference>
<dbReference type="Pfam" id="PF00648">
    <property type="entry name" value="Peptidase_C2"/>
    <property type="match status" value="1"/>
</dbReference>
<dbReference type="GO" id="GO:0005737">
    <property type="term" value="C:cytoplasm"/>
    <property type="evidence" value="ECO:0007669"/>
    <property type="project" value="TreeGrafter"/>
</dbReference>
<evidence type="ECO:0000256" key="5">
    <source>
        <dbReference type="PIRSR" id="PIRSR622684-1"/>
    </source>
</evidence>
<comment type="similarity">
    <text evidence="1">Belongs to the peptidase C2 family.</text>
</comment>
<comment type="caution">
    <text evidence="6">Lacks conserved residue(s) required for the propagation of feature annotation.</text>
</comment>
<accession>A0A670IUF3</accession>
<keyword evidence="4" id="KW-0788">Thiol protease</keyword>
<dbReference type="InterPro" id="IPR001300">
    <property type="entry name" value="Peptidase_C2_calpain_cat"/>
</dbReference>
<dbReference type="SUPFAM" id="SSF54001">
    <property type="entry name" value="Cysteine proteinases"/>
    <property type="match status" value="1"/>
</dbReference>
<dbReference type="PANTHER" id="PTHR10183">
    <property type="entry name" value="CALPAIN"/>
    <property type="match status" value="1"/>
</dbReference>
<dbReference type="GeneTree" id="ENSGT00940000161901"/>
<organism evidence="8 9">
    <name type="scientific">Podarcis muralis</name>
    <name type="common">Wall lizard</name>
    <name type="synonym">Lacerta muralis</name>
    <dbReference type="NCBI Taxonomy" id="64176"/>
    <lineage>
        <taxon>Eukaryota</taxon>
        <taxon>Metazoa</taxon>
        <taxon>Chordata</taxon>
        <taxon>Craniata</taxon>
        <taxon>Vertebrata</taxon>
        <taxon>Euteleostomi</taxon>
        <taxon>Lepidosauria</taxon>
        <taxon>Squamata</taxon>
        <taxon>Bifurcata</taxon>
        <taxon>Unidentata</taxon>
        <taxon>Episquamata</taxon>
        <taxon>Laterata</taxon>
        <taxon>Lacertibaenia</taxon>
        <taxon>Lacertidae</taxon>
        <taxon>Podarcis</taxon>
    </lineage>
</organism>
<evidence type="ECO:0000313" key="8">
    <source>
        <dbReference type="Ensembl" id="ENSPMRP00000014817.1"/>
    </source>
</evidence>
<dbReference type="InterPro" id="IPR022684">
    <property type="entry name" value="Calpain_cysteine_protease"/>
</dbReference>
<dbReference type="AlphaFoldDB" id="A0A670IUF3"/>
<dbReference type="PROSITE" id="PS00139">
    <property type="entry name" value="THIOL_PROTEASE_CYS"/>
    <property type="match status" value="1"/>
</dbReference>
<dbReference type="SMART" id="SM00230">
    <property type="entry name" value="CysPc"/>
    <property type="match status" value="1"/>
</dbReference>
<feature type="active site" evidence="5">
    <location>
        <position position="118"/>
    </location>
</feature>
<keyword evidence="2" id="KW-0645">Protease</keyword>
<keyword evidence="9" id="KW-1185">Reference proteome</keyword>
<dbReference type="CDD" id="cd00044">
    <property type="entry name" value="CysPc"/>
    <property type="match status" value="1"/>
</dbReference>
<evidence type="ECO:0000256" key="2">
    <source>
        <dbReference type="ARBA" id="ARBA00022670"/>
    </source>
</evidence>
<reference evidence="8" key="3">
    <citation type="submission" date="2025-09" db="UniProtKB">
        <authorList>
            <consortium name="Ensembl"/>
        </authorList>
    </citation>
    <scope>IDENTIFICATION</scope>
</reference>
<evidence type="ECO:0000256" key="4">
    <source>
        <dbReference type="ARBA" id="ARBA00022807"/>
    </source>
</evidence>
<evidence type="ECO:0000313" key="9">
    <source>
        <dbReference type="Proteomes" id="UP000472272"/>
    </source>
</evidence>
<evidence type="ECO:0000256" key="6">
    <source>
        <dbReference type="PROSITE-ProRule" id="PRU00239"/>
    </source>
</evidence>
<proteinExistence type="inferred from homology"/>
<sequence length="201" mass="22985">CSEEEGEEDIPPLPYQYTPCFSKAVLPFLEPLLLSLFGRILPYGGQDYGELKRRCLQQGSLFVDPDFKPSPESLGYNKLGPGSKKAQGVVWQRPKVMPRFICEGMNRTDVRQGKLGDCWFLAAAASLTLYPHLLHRVVPQSQSFETADYAGIFHFQFWQYGQWVDVVLDDFLPTVNGKLIFVHSEEKDEFWMPLLEKAYAK</sequence>